<organism evidence="1 2">
    <name type="scientific">Heterocephalus glaber</name>
    <name type="common">Naked mole rat</name>
    <dbReference type="NCBI Taxonomy" id="10181"/>
    <lineage>
        <taxon>Eukaryota</taxon>
        <taxon>Metazoa</taxon>
        <taxon>Chordata</taxon>
        <taxon>Craniata</taxon>
        <taxon>Vertebrata</taxon>
        <taxon>Euteleostomi</taxon>
        <taxon>Mammalia</taxon>
        <taxon>Eutheria</taxon>
        <taxon>Euarchontoglires</taxon>
        <taxon>Glires</taxon>
        <taxon>Rodentia</taxon>
        <taxon>Hystricomorpha</taxon>
        <taxon>Bathyergidae</taxon>
        <taxon>Heterocephalus</taxon>
    </lineage>
</organism>
<accession>A0AAX6QQR4</accession>
<dbReference type="CTD" id="730112"/>
<sequence length="157" mass="17776">MRSIPAARVGVISSWQTSLRSYSPYWPLGVAAPIRHKLSLGYCYYEDPLSQETTKKTPLKNNPPPKKLKHLSLYFPGPTFRTWVCYLTMGAMCQVRGGRGRLWELECLCVYGAFSCHWLHLTDSLGHTGYKFQFGHTFGHLTHDALGLSISQKQLLA</sequence>
<protein>
    <submittedName>
        <fullName evidence="2">Protein FAM166B</fullName>
    </submittedName>
</protein>
<dbReference type="KEGG" id="hgl:106008566"/>
<keyword evidence="1" id="KW-1185">Reference proteome</keyword>
<gene>
    <name evidence="2" type="primary">Fam166b</name>
</gene>
<dbReference type="GeneID" id="106008566"/>
<dbReference type="Proteomes" id="UP000694906">
    <property type="component" value="Unplaced"/>
</dbReference>
<reference evidence="2" key="1">
    <citation type="submission" date="2025-08" db="UniProtKB">
        <authorList>
            <consortium name="RefSeq"/>
        </authorList>
    </citation>
    <scope>IDENTIFICATION</scope>
</reference>
<evidence type="ECO:0000313" key="1">
    <source>
        <dbReference type="Proteomes" id="UP000694906"/>
    </source>
</evidence>
<dbReference type="RefSeq" id="XP_012924392.2">
    <property type="nucleotide sequence ID" value="XM_013068938.2"/>
</dbReference>
<proteinExistence type="predicted"/>
<name>A0AAX6QQR4_HETGA</name>
<evidence type="ECO:0000313" key="2">
    <source>
        <dbReference type="RefSeq" id="XP_012924392.2"/>
    </source>
</evidence>
<dbReference type="AlphaFoldDB" id="A0AAX6QQR4"/>